<evidence type="ECO:0000256" key="1">
    <source>
        <dbReference type="ARBA" id="ARBA00009600"/>
    </source>
</evidence>
<dbReference type="HAMAP" id="MF_00758">
    <property type="entry name" value="UPF0301"/>
    <property type="match status" value="1"/>
</dbReference>
<dbReference type="AlphaFoldDB" id="A0A6S6SYG8"/>
<dbReference type="PANTHER" id="PTHR30327">
    <property type="entry name" value="UNCHARACTERIZED PROTEIN YQGE"/>
    <property type="match status" value="1"/>
</dbReference>
<gene>
    <name evidence="3" type="ORF">HELGO_WM32260</name>
</gene>
<dbReference type="SUPFAM" id="SSF143456">
    <property type="entry name" value="VC0467-like"/>
    <property type="match status" value="1"/>
</dbReference>
<dbReference type="EMBL" id="CACVAT010000137">
    <property type="protein sequence ID" value="CAA6809715.1"/>
    <property type="molecule type" value="Genomic_DNA"/>
</dbReference>
<dbReference type="NCBIfam" id="NF001266">
    <property type="entry name" value="PRK00228.1-1"/>
    <property type="match status" value="1"/>
</dbReference>
<comment type="similarity">
    <text evidence="1 2">Belongs to the UPF0301 (AlgH) family.</text>
</comment>
<dbReference type="GO" id="GO:0005829">
    <property type="term" value="C:cytosol"/>
    <property type="evidence" value="ECO:0007669"/>
    <property type="project" value="TreeGrafter"/>
</dbReference>
<evidence type="ECO:0000313" key="3">
    <source>
        <dbReference type="EMBL" id="CAA6809715.1"/>
    </source>
</evidence>
<dbReference type="Gene3D" id="3.40.1740.10">
    <property type="entry name" value="VC0467-like"/>
    <property type="match status" value="1"/>
</dbReference>
<dbReference type="InterPro" id="IPR003774">
    <property type="entry name" value="AlgH-like"/>
</dbReference>
<organism evidence="3">
    <name type="scientific">uncultured Thiotrichaceae bacterium</name>
    <dbReference type="NCBI Taxonomy" id="298394"/>
    <lineage>
        <taxon>Bacteria</taxon>
        <taxon>Pseudomonadati</taxon>
        <taxon>Pseudomonadota</taxon>
        <taxon>Gammaproteobacteria</taxon>
        <taxon>Thiotrichales</taxon>
        <taxon>Thiotrichaceae</taxon>
        <taxon>environmental samples</taxon>
    </lineage>
</organism>
<sequence length="187" mass="20196">MDAISTLSNNLLIAMPGMKDTYFDHTVTLVCQHDEQGAFGVVINRPIPLTVGELLAQLDLKVNDPGIAGQTALSGGPVQSEQGFVLHNTDREWDSTLQISDDTAITSSKDILVDLANGHGPERFVLLLGCAGWHPGQLEEEMKSNSWLTCTATNAILFDMPYPHRWKGAASTLGIDVRLLTAEAGHC</sequence>
<protein>
    <recommendedName>
        <fullName evidence="2">UPF0301 protein HELGO_WM32260</fullName>
    </recommendedName>
</protein>
<name>A0A6S6SYG8_9GAMM</name>
<accession>A0A6S6SYG8</accession>
<evidence type="ECO:0000256" key="2">
    <source>
        <dbReference type="HAMAP-Rule" id="MF_00758"/>
    </source>
</evidence>
<proteinExistence type="inferred from homology"/>
<reference evidence="3" key="1">
    <citation type="submission" date="2020-01" db="EMBL/GenBank/DDBJ databases">
        <authorList>
            <person name="Meier V. D."/>
            <person name="Meier V D."/>
        </authorList>
    </citation>
    <scope>NUCLEOTIDE SEQUENCE</scope>
    <source>
        <strain evidence="3">HLG_WM_MAG_09</strain>
    </source>
</reference>
<dbReference type="PANTHER" id="PTHR30327:SF1">
    <property type="entry name" value="UPF0301 PROTEIN YQGE"/>
    <property type="match status" value="1"/>
</dbReference>
<dbReference type="Pfam" id="PF02622">
    <property type="entry name" value="DUF179"/>
    <property type="match status" value="1"/>
</dbReference>